<evidence type="ECO:0000259" key="2">
    <source>
        <dbReference type="Pfam" id="PF00582"/>
    </source>
</evidence>
<organism evidence="3 4">
    <name type="scientific">Microbacterium candidum</name>
    <dbReference type="NCBI Taxonomy" id="3041922"/>
    <lineage>
        <taxon>Bacteria</taxon>
        <taxon>Bacillati</taxon>
        <taxon>Actinomycetota</taxon>
        <taxon>Actinomycetes</taxon>
        <taxon>Micrococcales</taxon>
        <taxon>Microbacteriaceae</taxon>
        <taxon>Microbacterium</taxon>
    </lineage>
</organism>
<proteinExistence type="inferred from homology"/>
<dbReference type="EMBL" id="JASXSZ010000001">
    <property type="protein sequence ID" value="MDL9978333.1"/>
    <property type="molecule type" value="Genomic_DNA"/>
</dbReference>
<dbReference type="RefSeq" id="WP_286286647.1">
    <property type="nucleotide sequence ID" value="NZ_JASXSZ010000001.1"/>
</dbReference>
<comment type="similarity">
    <text evidence="1">Belongs to the universal stress protein A family.</text>
</comment>
<dbReference type="CDD" id="cd00293">
    <property type="entry name" value="USP-like"/>
    <property type="match status" value="1"/>
</dbReference>
<keyword evidence="4" id="KW-1185">Reference proteome</keyword>
<reference evidence="3 4" key="1">
    <citation type="submission" date="2023-06" db="EMBL/GenBank/DDBJ databases">
        <title>Microbacterium sp. nov., isolated from a waste landfill.</title>
        <authorList>
            <person name="Wen W."/>
        </authorList>
    </citation>
    <scope>NUCLEOTIDE SEQUENCE [LARGE SCALE GENOMIC DNA]</scope>
    <source>
        <strain evidence="3 4">ASV49</strain>
    </source>
</reference>
<sequence length="300" mass="30725">MSIVVGVDPGHRSASVLHLAAVLARSIGTGLVVVAVVPSSWPTTAGPADAEWQRYTRDNANHALDHAAAVIDGSVPAEYVLHEAPSARRGLVEVVEQRDATFVVVGSSTNGPVGRIALGSESDTLLHASPVPVAIAPRGYRSAEGARVGRVTAAYRGTGSSTELVLGAAEVAASMGAELRAASFAVVPRESGTSGAGFDAEQSIAGTWTADVRRQAQRVLSDVSALPDPPRIADTVIGVGDTWDASIGDVDWLPDELLVVGSSSLGPLARVFLGSRAAKIVRSSPVPVVVVPRGAIADRG</sequence>
<dbReference type="InterPro" id="IPR006016">
    <property type="entry name" value="UspA"/>
</dbReference>
<name>A0ABT7MV80_9MICO</name>
<protein>
    <submittedName>
        <fullName evidence="3">Universal stress protein</fullName>
    </submittedName>
</protein>
<dbReference type="Proteomes" id="UP001235064">
    <property type="component" value="Unassembled WGS sequence"/>
</dbReference>
<feature type="domain" description="UspA" evidence="2">
    <location>
        <begin position="150"/>
        <end position="292"/>
    </location>
</feature>
<evidence type="ECO:0000256" key="1">
    <source>
        <dbReference type="ARBA" id="ARBA00008791"/>
    </source>
</evidence>
<dbReference type="Gene3D" id="3.40.50.620">
    <property type="entry name" value="HUPs"/>
    <property type="match status" value="2"/>
</dbReference>
<gene>
    <name evidence="3" type="ORF">QSV35_03230</name>
</gene>
<dbReference type="InterPro" id="IPR006015">
    <property type="entry name" value="Universal_stress_UspA"/>
</dbReference>
<feature type="domain" description="UspA" evidence="2">
    <location>
        <begin position="2"/>
        <end position="136"/>
    </location>
</feature>
<dbReference type="Pfam" id="PF00582">
    <property type="entry name" value="Usp"/>
    <property type="match status" value="2"/>
</dbReference>
<dbReference type="PANTHER" id="PTHR31964">
    <property type="entry name" value="ADENINE NUCLEOTIDE ALPHA HYDROLASES-LIKE SUPERFAMILY PROTEIN"/>
    <property type="match status" value="1"/>
</dbReference>
<evidence type="ECO:0000313" key="3">
    <source>
        <dbReference type="EMBL" id="MDL9978333.1"/>
    </source>
</evidence>
<comment type="caution">
    <text evidence="3">The sequence shown here is derived from an EMBL/GenBank/DDBJ whole genome shotgun (WGS) entry which is preliminary data.</text>
</comment>
<accession>A0ABT7MV80</accession>
<dbReference type="InterPro" id="IPR014729">
    <property type="entry name" value="Rossmann-like_a/b/a_fold"/>
</dbReference>
<dbReference type="PANTHER" id="PTHR31964:SF113">
    <property type="entry name" value="USPA DOMAIN-CONTAINING PROTEIN"/>
    <property type="match status" value="1"/>
</dbReference>
<evidence type="ECO:0000313" key="4">
    <source>
        <dbReference type="Proteomes" id="UP001235064"/>
    </source>
</evidence>
<dbReference type="PRINTS" id="PR01438">
    <property type="entry name" value="UNVRSLSTRESS"/>
</dbReference>
<dbReference type="SUPFAM" id="SSF52402">
    <property type="entry name" value="Adenine nucleotide alpha hydrolases-like"/>
    <property type="match status" value="2"/>
</dbReference>